<proteinExistence type="predicted"/>
<evidence type="ECO:0000256" key="1">
    <source>
        <dbReference type="SAM" id="MobiDB-lite"/>
    </source>
</evidence>
<feature type="region of interest" description="Disordered" evidence="1">
    <location>
        <begin position="277"/>
        <end position="321"/>
    </location>
</feature>
<dbReference type="Pfam" id="PF03837">
    <property type="entry name" value="RecT"/>
    <property type="match status" value="1"/>
</dbReference>
<sequence>MSIMTNQTQQQQPMTEAEWRKRELSDIRNTLERQKQEIGKALPEDIPAERFIRTALTAVQVNPDLLDADRQSLFIACMKAAQDGLLPDGREAVLNVYNTKTKVWEGNRQVEKWVPTVQYLPMVRGLLKLIRNSGEIGHVDAAAVYERDQFRFVRGDDPRLEHEPYLGEDDPGKIVAAYIVVRFTNGEVHREVMPRRDIEKVRGASKSGDGANSPWTKWYDQMAIKSVIKRAAKLLPNSSKRLESAIGHDNEDYDGFNQRGEVLDLGATAAVAGAAPAALTDGRAEQEARRPSRFGGIVNKAKQEAVRQPATDAQAQAQAAE</sequence>
<name>A0A345GTY3_9CAUD</name>
<dbReference type="GO" id="GO:0006259">
    <property type="term" value="P:DNA metabolic process"/>
    <property type="evidence" value="ECO:0007669"/>
    <property type="project" value="InterPro"/>
</dbReference>
<dbReference type="EMBL" id="MH638294">
    <property type="protein sequence ID" value="AXG67747.1"/>
    <property type="molecule type" value="Genomic_DNA"/>
</dbReference>
<dbReference type="Proteomes" id="UP000259464">
    <property type="component" value="Segment"/>
</dbReference>
<organism evidence="2 3">
    <name type="scientific">Ralstonia phage GP4</name>
    <dbReference type="NCBI Taxonomy" id="2282904"/>
    <lineage>
        <taxon>Viruses</taxon>
        <taxon>Duplodnaviria</taxon>
        <taxon>Heunggongvirae</taxon>
        <taxon>Uroviricota</taxon>
        <taxon>Caudoviricetes</taxon>
        <taxon>Gervaisevirus</taxon>
        <taxon>Gervaisevirus GP4</taxon>
    </lineage>
</organism>
<protein>
    <submittedName>
        <fullName evidence="2">RecT-like protein</fullName>
    </submittedName>
</protein>
<dbReference type="GeneID" id="65067712"/>
<accession>A0A345GTY3</accession>
<reference evidence="2 3" key="1">
    <citation type="submission" date="2018-07" db="EMBL/GenBank/DDBJ databases">
        <title>Complete sequence of phage GP4.</title>
        <authorList>
            <person name="Wang R."/>
            <person name="Tong Y."/>
            <person name="Liu H."/>
        </authorList>
    </citation>
    <scope>NUCLEOTIDE SEQUENCE [LARGE SCALE GENOMIC DNA]</scope>
</reference>
<dbReference type="InterPro" id="IPR018330">
    <property type="entry name" value="RecT_fam"/>
</dbReference>
<dbReference type="GO" id="GO:0003677">
    <property type="term" value="F:DNA binding"/>
    <property type="evidence" value="ECO:0007669"/>
    <property type="project" value="InterPro"/>
</dbReference>
<dbReference type="RefSeq" id="YP_010078784.1">
    <property type="nucleotide sequence ID" value="NC_054964.1"/>
</dbReference>
<evidence type="ECO:0000313" key="2">
    <source>
        <dbReference type="EMBL" id="AXG67747.1"/>
    </source>
</evidence>
<dbReference type="KEGG" id="vg:65067712"/>
<keyword evidence="3" id="KW-1185">Reference proteome</keyword>
<evidence type="ECO:0000313" key="3">
    <source>
        <dbReference type="Proteomes" id="UP000259464"/>
    </source>
</evidence>
<dbReference type="NCBIfam" id="TIGR00616">
    <property type="entry name" value="rect"/>
    <property type="match status" value="1"/>
</dbReference>
<dbReference type="InterPro" id="IPR004590">
    <property type="entry name" value="ssDNA_annealing_RecT"/>
</dbReference>